<evidence type="ECO:0000313" key="2">
    <source>
        <dbReference type="Proteomes" id="UP000215215"/>
    </source>
</evidence>
<organism evidence="1 2">
    <name type="scientific">candidate division WOR-3 bacterium JGI_Cruoil_03_44_89</name>
    <dbReference type="NCBI Taxonomy" id="1973748"/>
    <lineage>
        <taxon>Bacteria</taxon>
        <taxon>Bacteria division WOR-3</taxon>
    </lineage>
</organism>
<proteinExistence type="predicted"/>
<reference evidence="1 2" key="1">
    <citation type="submission" date="2017-07" db="EMBL/GenBank/DDBJ databases">
        <title>Recovery of genomes from metagenomes via a dereplication, aggregation, and scoring strategy.</title>
        <authorList>
            <person name="Sieber C.M."/>
            <person name="Probst A.J."/>
            <person name="Sharrar A."/>
            <person name="Thomas B.C."/>
            <person name="Hess M."/>
            <person name="Tringe S.G."/>
            <person name="Banfield J.F."/>
        </authorList>
    </citation>
    <scope>NUCLEOTIDE SEQUENCE [LARGE SCALE GENOMIC DNA]</scope>
    <source>
        <strain evidence="1">JGI_Cruoil_03_44_89</strain>
    </source>
</reference>
<sequence>MRGDLYISPEKEDGIIAYLFDAWRHEKDGKNLILHIPREEIKTFPGIYPFGILGVDWPGILETVVSVVHNMDWNLCYIRGFTSNYGSKKLFILLLGVEVVSAEMLQKFKRNKGSIKRTLRLIAESKIAAKQMVLLKELEKLPKLEETLQCMREQTGSAIEGEIEEEALKFFAGRTENYLEKRSPTHLAKQIFANYRIKKKVRDSGGMPQVSVDTFSTKEGPFTGISIAGFLRDLSLTDCLKTIEDIFPGCAIVYSHEFITYDGIAKYRVELKDKKNRVKLERALRDVISGRMIRRSLFLESMGGIEQYARVIIPHLLKEISISGMPQVFISPTLTKEAVSFKLIIVHKKGEIKDILHGLHNRYNFSVKTVQPTRNVGNTKLDIMNIEVPREIFESREEVYPMMKSVIREVIGNFRDFDEGMRTQSVKKLGEVEKVTKSSIPKHFLRHIYCSLEDFYRVSASPEEVVSLVRMGYSLYKRYLKRPEMLHIAKREILLNHGFVLLGISTTRDILADIIELMSPYRSTSSSVCMGNIYLHFFRLEKDKGVIPRNEVRKLIYSIRRLG</sequence>
<dbReference type="Proteomes" id="UP000215215">
    <property type="component" value="Unassembled WGS sequence"/>
</dbReference>
<comment type="caution">
    <text evidence="1">The sequence shown here is derived from an EMBL/GenBank/DDBJ whole genome shotgun (WGS) entry which is preliminary data.</text>
</comment>
<name>A0A235BZ62_UNCW3</name>
<protein>
    <submittedName>
        <fullName evidence="1">Uncharacterized protein</fullName>
    </submittedName>
</protein>
<gene>
    <name evidence="1" type="ORF">CH333_00455</name>
</gene>
<dbReference type="AlphaFoldDB" id="A0A235BZ62"/>
<dbReference type="EMBL" id="NOZQ01000004">
    <property type="protein sequence ID" value="OYD17561.1"/>
    <property type="molecule type" value="Genomic_DNA"/>
</dbReference>
<accession>A0A235BZ62</accession>
<evidence type="ECO:0000313" key="1">
    <source>
        <dbReference type="EMBL" id="OYD17561.1"/>
    </source>
</evidence>